<dbReference type="Proteomes" id="UP001165363">
    <property type="component" value="Unassembled WGS sequence"/>
</dbReference>
<keyword evidence="5" id="KW-0411">Iron-sulfur</keyword>
<comment type="caution">
    <text evidence="7">The sequence shown here is derived from an EMBL/GenBank/DDBJ whole genome shotgun (WGS) entry which is preliminary data.</text>
</comment>
<dbReference type="PANTHER" id="PTHR21266:SF59">
    <property type="entry name" value="BLR4922 PROTEIN"/>
    <property type="match status" value="1"/>
</dbReference>
<dbReference type="Gene3D" id="2.102.10.10">
    <property type="entry name" value="Rieske [2Fe-2S] iron-sulphur domain"/>
    <property type="match status" value="1"/>
</dbReference>
<dbReference type="SUPFAM" id="SSF55961">
    <property type="entry name" value="Bet v1-like"/>
    <property type="match status" value="1"/>
</dbReference>
<evidence type="ECO:0000259" key="6">
    <source>
        <dbReference type="PROSITE" id="PS51296"/>
    </source>
</evidence>
<evidence type="ECO:0000256" key="2">
    <source>
        <dbReference type="ARBA" id="ARBA00022723"/>
    </source>
</evidence>
<reference evidence="7" key="1">
    <citation type="submission" date="2022-05" db="EMBL/GenBank/DDBJ databases">
        <authorList>
            <person name="Jo J.-H."/>
            <person name="Im W.-T."/>
        </authorList>
    </citation>
    <scope>NUCLEOTIDE SEQUENCE</scope>
    <source>
        <strain evidence="7">SE158</strain>
    </source>
</reference>
<dbReference type="Gene3D" id="3.90.380.10">
    <property type="entry name" value="Naphthalene 1,2-dioxygenase Alpha Subunit, Chain A, domain 1"/>
    <property type="match status" value="1"/>
</dbReference>
<dbReference type="Pfam" id="PF19301">
    <property type="entry name" value="LigXa_C"/>
    <property type="match status" value="1"/>
</dbReference>
<accession>A0ABT0RKQ5</accession>
<keyword evidence="3" id="KW-0560">Oxidoreductase</keyword>
<evidence type="ECO:0000256" key="4">
    <source>
        <dbReference type="ARBA" id="ARBA00023004"/>
    </source>
</evidence>
<dbReference type="InterPro" id="IPR015881">
    <property type="entry name" value="ARHD_Rieske_2Fe_2S"/>
</dbReference>
<dbReference type="EMBL" id="JAMGBD010000001">
    <property type="protein sequence ID" value="MCL6683180.1"/>
    <property type="molecule type" value="Genomic_DNA"/>
</dbReference>
<keyword evidence="1" id="KW-0001">2Fe-2S</keyword>
<evidence type="ECO:0000256" key="3">
    <source>
        <dbReference type="ARBA" id="ARBA00023002"/>
    </source>
</evidence>
<protein>
    <submittedName>
        <fullName evidence="7">Rieske 2Fe-2S domain-containing protein</fullName>
    </submittedName>
</protein>
<dbReference type="InterPro" id="IPR050584">
    <property type="entry name" value="Cholesterol_7-desaturase"/>
</dbReference>
<keyword evidence="8" id="KW-1185">Reference proteome</keyword>
<dbReference type="PROSITE" id="PS00570">
    <property type="entry name" value="RING_HYDROXYL_ALPHA"/>
    <property type="match status" value="1"/>
</dbReference>
<name>A0ABT0RKQ5_9SPHN</name>
<dbReference type="CDD" id="cd03479">
    <property type="entry name" value="Rieske_RO_Alpha_PhDO_like"/>
    <property type="match status" value="1"/>
</dbReference>
<dbReference type="RefSeq" id="WP_249847121.1">
    <property type="nucleotide sequence ID" value="NZ_JAMGBD010000001.1"/>
</dbReference>
<gene>
    <name evidence="7" type="ORF">LZ536_04575</name>
</gene>
<dbReference type="PROSITE" id="PS51296">
    <property type="entry name" value="RIESKE"/>
    <property type="match status" value="1"/>
</dbReference>
<proteinExistence type="predicted"/>
<dbReference type="InterPro" id="IPR036922">
    <property type="entry name" value="Rieske_2Fe-2S_sf"/>
</dbReference>
<dbReference type="PANTHER" id="PTHR21266">
    <property type="entry name" value="IRON-SULFUR DOMAIN CONTAINING PROTEIN"/>
    <property type="match status" value="1"/>
</dbReference>
<keyword evidence="2" id="KW-0479">Metal-binding</keyword>
<sequence>MDEAGNLYLTNVNAGSPMGGLLRSYWIPLCYSEELSEPDGTPVRVRLLGESLVAFRDTEGRVGLLDHNCPHRGASFFYGRNEEGGLRCVYHGWKFDVEGKCLDMPNEPGECPLQRKVRATSYPCREANGIVWTYMGERSGADLPPLPAMGWAAAPIERKSTLRYIRNCNWVQAMEGDFDSSHLGFLHSRLEANAPAIGDALRPIITADRRPLLEVEDTAVGVMYGAGRGTAGTERYWRVTQFQLPFYTSVPCYGGLNRLKIWVPMDNEHVMIWEANWSQERDLTAEERLGHKGRVGPSGFLPDTDGWYGRGNFAARAENDYLLDRQRQKTHNFTGMEDETPIQDAAMQESMGAIVDRTKEHLSASDAAIIRMRRRLMQAAEALEMKSVTPPGIDEPELYNCHGDQMLVQEGGCWKSSYAALMAQHYPPEPVLRLPVGQSPAR</sequence>
<dbReference type="InterPro" id="IPR017941">
    <property type="entry name" value="Rieske_2Fe-2S"/>
</dbReference>
<dbReference type="SUPFAM" id="SSF50022">
    <property type="entry name" value="ISP domain"/>
    <property type="match status" value="1"/>
</dbReference>
<keyword evidence="4" id="KW-0408">Iron</keyword>
<evidence type="ECO:0000313" key="7">
    <source>
        <dbReference type="EMBL" id="MCL6683180.1"/>
    </source>
</evidence>
<dbReference type="Pfam" id="PF00355">
    <property type="entry name" value="Rieske"/>
    <property type="match status" value="1"/>
</dbReference>
<organism evidence="7 8">
    <name type="scientific">Sphingomonas alba</name>
    <dbReference type="NCBI Taxonomy" id="2908208"/>
    <lineage>
        <taxon>Bacteria</taxon>
        <taxon>Pseudomonadati</taxon>
        <taxon>Pseudomonadota</taxon>
        <taxon>Alphaproteobacteria</taxon>
        <taxon>Sphingomonadales</taxon>
        <taxon>Sphingomonadaceae</taxon>
        <taxon>Sphingomonas</taxon>
    </lineage>
</organism>
<feature type="domain" description="Rieske" evidence="6">
    <location>
        <begin position="26"/>
        <end position="133"/>
    </location>
</feature>
<evidence type="ECO:0000313" key="8">
    <source>
        <dbReference type="Proteomes" id="UP001165363"/>
    </source>
</evidence>
<evidence type="ECO:0000256" key="1">
    <source>
        <dbReference type="ARBA" id="ARBA00022714"/>
    </source>
</evidence>
<dbReference type="InterPro" id="IPR045623">
    <property type="entry name" value="LigXa_C"/>
</dbReference>
<evidence type="ECO:0000256" key="5">
    <source>
        <dbReference type="ARBA" id="ARBA00023014"/>
    </source>
</evidence>